<dbReference type="EMBL" id="VSRQ01000002">
    <property type="protein sequence ID" value="TYK51185.1"/>
    <property type="molecule type" value="Genomic_DNA"/>
</dbReference>
<accession>A0A5D3FVM2</accession>
<comment type="caution">
    <text evidence="1">The sequence shown here is derived from an EMBL/GenBank/DDBJ whole genome shotgun (WGS) entry which is preliminary data.</text>
</comment>
<dbReference type="Proteomes" id="UP000323505">
    <property type="component" value="Unassembled WGS sequence"/>
</dbReference>
<gene>
    <name evidence="1" type="ORF">FXF68_12230</name>
</gene>
<reference evidence="1 2" key="1">
    <citation type="submission" date="2019-08" db="EMBL/GenBank/DDBJ databases">
        <title>Actinomadura sp. nov. CYP1-5 isolated from mountain soil.</title>
        <authorList>
            <person name="Songsumanus A."/>
            <person name="Kuncharoen N."/>
            <person name="Kudo T."/>
            <person name="Yuki M."/>
            <person name="Igarashi Y."/>
            <person name="Tanasupawat S."/>
        </authorList>
    </citation>
    <scope>NUCLEOTIDE SEQUENCE [LARGE SCALE GENOMIC DNA]</scope>
    <source>
        <strain evidence="1 2">CYP1-5</strain>
    </source>
</reference>
<dbReference type="InterPro" id="IPR032675">
    <property type="entry name" value="LRR_dom_sf"/>
</dbReference>
<evidence type="ECO:0008006" key="3">
    <source>
        <dbReference type="Google" id="ProtNLM"/>
    </source>
</evidence>
<evidence type="ECO:0000313" key="2">
    <source>
        <dbReference type="Proteomes" id="UP000323505"/>
    </source>
</evidence>
<organism evidence="1 2">
    <name type="scientific">Actinomadura decatromicini</name>
    <dbReference type="NCBI Taxonomy" id="2604572"/>
    <lineage>
        <taxon>Bacteria</taxon>
        <taxon>Bacillati</taxon>
        <taxon>Actinomycetota</taxon>
        <taxon>Actinomycetes</taxon>
        <taxon>Streptosporangiales</taxon>
        <taxon>Thermomonosporaceae</taxon>
        <taxon>Actinomadura</taxon>
    </lineage>
</organism>
<protein>
    <recommendedName>
        <fullName evidence="3">Leucine-rich repeat domain-containing protein</fullName>
    </recommendedName>
</protein>
<dbReference type="AlphaFoldDB" id="A0A5D3FVM2"/>
<dbReference type="SUPFAM" id="SSF52058">
    <property type="entry name" value="L domain-like"/>
    <property type="match status" value="1"/>
</dbReference>
<proteinExistence type="predicted"/>
<dbReference type="Gene3D" id="3.80.10.10">
    <property type="entry name" value="Ribonuclease Inhibitor"/>
    <property type="match status" value="1"/>
</dbReference>
<evidence type="ECO:0000313" key="1">
    <source>
        <dbReference type="EMBL" id="TYK51185.1"/>
    </source>
</evidence>
<name>A0A5D3FVM2_9ACTN</name>
<keyword evidence="2" id="KW-1185">Reference proteome</keyword>
<dbReference type="RefSeq" id="WP_148759010.1">
    <property type="nucleotide sequence ID" value="NZ_VSRQ01000002.1"/>
</dbReference>
<sequence length="230" mass="25508">MHPAAFKSLDFLADCPGLRYLEVTGRIRDDLASFRLPDLRELVLLTRSPRAIPGFAAAGLTRLGIDDRPGKEHIAELRELRELLICLWKGADLSFLGDPPPPLQVLRLEGKKQLATLDGIEGCRDLTELEVSDAQVDSLEPLRELTGLRVLRLMPGYQPKVRTRLDLSVLTGLKGLETITLAYTGEIVSLRPLRELPALREVRIRADILDGDLSPLDDLPADAIVVRPDE</sequence>